<dbReference type="Proteomes" id="UP000001903">
    <property type="component" value="Chromosome"/>
</dbReference>
<dbReference type="AlphaFoldDB" id="D2RXZ7"/>
<protein>
    <submittedName>
        <fullName evidence="2">Uncharacterized protein</fullName>
    </submittedName>
</protein>
<dbReference type="eggNOG" id="arCOG11139">
    <property type="taxonomic scope" value="Archaea"/>
</dbReference>
<keyword evidence="1" id="KW-0472">Membrane</keyword>
<gene>
    <name evidence="2" type="ordered locus">Htur_0937</name>
</gene>
<accession>D2RXZ7</accession>
<dbReference type="OrthoDB" id="181840at2157"/>
<dbReference type="STRING" id="543526.Htur_0937"/>
<dbReference type="GeneID" id="8741521"/>
<dbReference type="RefSeq" id="WP_012942143.1">
    <property type="nucleotide sequence ID" value="NC_013743.1"/>
</dbReference>
<keyword evidence="3" id="KW-1185">Reference proteome</keyword>
<organism evidence="2 3">
    <name type="scientific">Haloterrigena turkmenica (strain ATCC 51198 / DSM 5511 / JCM 9101 / NCIMB 13204 / VKM B-1734 / 4k)</name>
    <name type="common">Halococcus turkmenicus</name>
    <dbReference type="NCBI Taxonomy" id="543526"/>
    <lineage>
        <taxon>Archaea</taxon>
        <taxon>Methanobacteriati</taxon>
        <taxon>Methanobacteriota</taxon>
        <taxon>Stenosarchaea group</taxon>
        <taxon>Halobacteria</taxon>
        <taxon>Halobacteriales</taxon>
        <taxon>Natrialbaceae</taxon>
        <taxon>Haloterrigena</taxon>
    </lineage>
</organism>
<dbReference type="HOGENOM" id="CLU_2911613_0_0_2"/>
<dbReference type="KEGG" id="htu:Htur_0937"/>
<keyword evidence="1" id="KW-0812">Transmembrane</keyword>
<dbReference type="EMBL" id="CP001860">
    <property type="protein sequence ID" value="ADB59831.1"/>
    <property type="molecule type" value="Genomic_DNA"/>
</dbReference>
<proteinExistence type="predicted"/>
<reference evidence="2 3" key="1">
    <citation type="journal article" date="2010" name="Stand. Genomic Sci.">
        <title>Complete genome sequence of Haloterrigena turkmenica type strain (4k).</title>
        <authorList>
            <person name="Saunders E."/>
            <person name="Tindall B.J."/>
            <person name="Fahnrich R."/>
            <person name="Lapidus A."/>
            <person name="Copeland A."/>
            <person name="Del Rio T.G."/>
            <person name="Lucas S."/>
            <person name="Chen F."/>
            <person name="Tice H."/>
            <person name="Cheng J.F."/>
            <person name="Han C."/>
            <person name="Detter J.C."/>
            <person name="Bruce D."/>
            <person name="Goodwin L."/>
            <person name="Chain P."/>
            <person name="Pitluck S."/>
            <person name="Pati A."/>
            <person name="Ivanova N."/>
            <person name="Mavromatis K."/>
            <person name="Chen A."/>
            <person name="Palaniappan K."/>
            <person name="Land M."/>
            <person name="Hauser L."/>
            <person name="Chang Y.J."/>
            <person name="Jeffries C.D."/>
            <person name="Brettin T."/>
            <person name="Rohde M."/>
            <person name="Goker M."/>
            <person name="Bristow J."/>
            <person name="Eisen J.A."/>
            <person name="Markowitz V."/>
            <person name="Hugenholtz P."/>
            <person name="Klenk H.P."/>
            <person name="Kyrpides N.C."/>
        </authorList>
    </citation>
    <scope>NUCLEOTIDE SEQUENCE [LARGE SCALE GENOMIC DNA]</scope>
    <source>
        <strain evidence="3">ATCC 51198 / DSM 5511 / JCM 9101 / NCIMB 13204 / VKM B-1734 / 4k</strain>
    </source>
</reference>
<keyword evidence="1" id="KW-1133">Transmembrane helix</keyword>
<evidence type="ECO:0000256" key="1">
    <source>
        <dbReference type="SAM" id="Phobius"/>
    </source>
</evidence>
<feature type="transmembrane region" description="Helical" evidence="1">
    <location>
        <begin position="7"/>
        <end position="24"/>
    </location>
</feature>
<sequence length="62" mass="6952">MSFERFVRLNLILVPALVIGGYLLRDFIPLFLYVPAVGYCIFAGLISFTWILSQIETAGKNA</sequence>
<name>D2RXZ7_HALTV</name>
<evidence type="ECO:0000313" key="2">
    <source>
        <dbReference type="EMBL" id="ADB59831.1"/>
    </source>
</evidence>
<feature type="transmembrane region" description="Helical" evidence="1">
    <location>
        <begin position="30"/>
        <end position="52"/>
    </location>
</feature>
<evidence type="ECO:0000313" key="3">
    <source>
        <dbReference type="Proteomes" id="UP000001903"/>
    </source>
</evidence>